<sequence>MWEKTGETAASRLINRTNNVIGSFVSNASTGYVGTKNVPDIFRQGYNSSTRWIYNRKLHKHQKVTLNVGMPVQLEL</sequence>
<protein>
    <submittedName>
        <fullName evidence="1">Uncharacterized protein</fullName>
    </submittedName>
</protein>
<dbReference type="Proteomes" id="UP000002969">
    <property type="component" value="Unassembled WGS sequence"/>
</dbReference>
<accession>A0ABN0AWT4</accession>
<dbReference type="EMBL" id="ACKQ02000002">
    <property type="protein sequence ID" value="EFK37578.1"/>
    <property type="molecule type" value="Genomic_DNA"/>
</dbReference>
<reference evidence="1" key="1">
    <citation type="submission" date="2010-06" db="EMBL/GenBank/DDBJ databases">
        <authorList>
            <person name="Muzny D."/>
            <person name="Qin X."/>
            <person name="Buhay C."/>
            <person name="Dugan-Rocha S."/>
            <person name="Ding Y."/>
            <person name="Chen G."/>
            <person name="Hawes A."/>
            <person name="Holder M."/>
            <person name="Jhangiani S."/>
            <person name="Johnson A."/>
            <person name="Khan Z."/>
            <person name="Li Z."/>
            <person name="Liu W."/>
            <person name="Liu X."/>
            <person name="Perez L."/>
            <person name="Shen H."/>
            <person name="Wang Q."/>
            <person name="Watt J."/>
            <person name="Xi L."/>
            <person name="Xin Y."/>
            <person name="Zhou J."/>
            <person name="Deng J."/>
            <person name="Jiang H."/>
            <person name="Liu Y."/>
            <person name="Qu J."/>
            <person name="Song X.-Z."/>
            <person name="Zhang L."/>
            <person name="Villasana D."/>
            <person name="Johnson A."/>
            <person name="Liu J."/>
            <person name="Liyanage D."/>
            <person name="Lorensuhewa L."/>
            <person name="Robinson T."/>
            <person name="Song A."/>
            <person name="Song B.-B."/>
            <person name="Dinh H."/>
            <person name="Thornton R."/>
            <person name="Coyle M."/>
            <person name="Francisco L."/>
            <person name="Jackson L."/>
            <person name="Javaid M."/>
            <person name="Korchina V."/>
            <person name="Kovar C."/>
            <person name="Mata R."/>
            <person name="Mathew T."/>
            <person name="Ngo R."/>
            <person name="Nguyen L."/>
            <person name="Nguyen N."/>
            <person name="Okwuonu G."/>
            <person name="Ongeri F."/>
            <person name="Pham C."/>
            <person name="Simmons D."/>
            <person name="Wilczek-Boney K."/>
            <person name="Hale W."/>
            <person name="Jakkamsetti A."/>
            <person name="Pham P."/>
            <person name="Ruth R."/>
            <person name="San Lucas F."/>
            <person name="Warren J."/>
            <person name="Zhang J."/>
            <person name="Zhao Z."/>
            <person name="Zhou C."/>
            <person name="Zhu D."/>
            <person name="Lee S."/>
            <person name="Bess C."/>
            <person name="Blankenburg K."/>
            <person name="Forbes L."/>
            <person name="Fu Q."/>
            <person name="Gubbala S."/>
            <person name="Hirani K."/>
            <person name="Jayaseelan J.C."/>
            <person name="Lara F."/>
            <person name="Munidasa M."/>
            <person name="Palculict T."/>
            <person name="Patil S."/>
            <person name="Pu L.-L."/>
            <person name="Saada N."/>
            <person name="Tang L."/>
            <person name="Weissenberger G."/>
            <person name="Zhu Y."/>
            <person name="Hemphill L."/>
            <person name="Shang Y."/>
            <person name="Youmans B."/>
            <person name="Ayvaz T."/>
            <person name="Ross M."/>
            <person name="Santibanez J."/>
            <person name="Aqrawi P."/>
            <person name="Gross S."/>
            <person name="Joshi V."/>
            <person name="Fowler G."/>
            <person name="Nazareth L."/>
            <person name="Reid J."/>
            <person name="Worley K."/>
            <person name="Petrosino J."/>
            <person name="Highlander S."/>
            <person name="Gibbs R."/>
        </authorList>
    </citation>
    <scope>NUCLEOTIDE SEQUENCE [LARGE SCALE GENOMIC DNA]</scope>
    <source>
        <strain evidence="1">ATCC 35910</strain>
    </source>
</reference>
<organism evidence="1 2">
    <name type="scientific">Chryseobacterium gleum ATCC 35910</name>
    <dbReference type="NCBI Taxonomy" id="525257"/>
    <lineage>
        <taxon>Bacteria</taxon>
        <taxon>Pseudomonadati</taxon>
        <taxon>Bacteroidota</taxon>
        <taxon>Flavobacteriia</taxon>
        <taxon>Flavobacteriales</taxon>
        <taxon>Weeksellaceae</taxon>
        <taxon>Chryseobacterium group</taxon>
        <taxon>Chryseobacterium</taxon>
    </lineage>
</organism>
<evidence type="ECO:0000313" key="2">
    <source>
        <dbReference type="Proteomes" id="UP000002969"/>
    </source>
</evidence>
<gene>
    <name evidence="1" type="ORF">HMPREF0204_10351</name>
</gene>
<proteinExistence type="predicted"/>
<comment type="caution">
    <text evidence="1">The sequence shown here is derived from an EMBL/GenBank/DDBJ whole genome shotgun (WGS) entry which is preliminary data.</text>
</comment>
<evidence type="ECO:0000313" key="1">
    <source>
        <dbReference type="EMBL" id="EFK37578.1"/>
    </source>
</evidence>
<keyword evidence="2" id="KW-1185">Reference proteome</keyword>
<name>A0ABN0AWT4_CHRGE</name>